<dbReference type="RefSeq" id="WP_404546275.1">
    <property type="nucleotide sequence ID" value="NZ_JADIKJ010000005.1"/>
</dbReference>
<keyword evidence="10" id="KW-0732">Signal</keyword>
<dbReference type="Gene3D" id="2.40.170.20">
    <property type="entry name" value="TonB-dependent receptor, beta-barrel domain"/>
    <property type="match status" value="1"/>
</dbReference>
<evidence type="ECO:0000313" key="13">
    <source>
        <dbReference type="EMBL" id="MFK2899975.1"/>
    </source>
</evidence>
<dbReference type="EMBL" id="JADIKJ010000005">
    <property type="protein sequence ID" value="MFK2899975.1"/>
    <property type="molecule type" value="Genomic_DNA"/>
</dbReference>
<accession>A0ABW8JJK0</accession>
<dbReference type="PANTHER" id="PTHR47234:SF1">
    <property type="entry name" value="TONB-DEPENDENT RECEPTOR"/>
    <property type="match status" value="1"/>
</dbReference>
<evidence type="ECO:0000256" key="8">
    <source>
        <dbReference type="PROSITE-ProRule" id="PRU01360"/>
    </source>
</evidence>
<dbReference type="PROSITE" id="PS52016">
    <property type="entry name" value="TONB_DEPENDENT_REC_3"/>
    <property type="match status" value="1"/>
</dbReference>
<feature type="domain" description="TonB-dependent receptor plug" evidence="12">
    <location>
        <begin position="58"/>
        <end position="176"/>
    </location>
</feature>
<dbReference type="Pfam" id="PF00593">
    <property type="entry name" value="TonB_dep_Rec_b-barrel"/>
    <property type="match status" value="1"/>
</dbReference>
<evidence type="ECO:0000256" key="1">
    <source>
        <dbReference type="ARBA" id="ARBA00004571"/>
    </source>
</evidence>
<keyword evidence="14" id="KW-1185">Reference proteome</keyword>
<evidence type="ECO:0000313" key="14">
    <source>
        <dbReference type="Proteomes" id="UP001620461"/>
    </source>
</evidence>
<evidence type="ECO:0000256" key="6">
    <source>
        <dbReference type="ARBA" id="ARBA00023136"/>
    </source>
</evidence>
<keyword evidence="4 8" id="KW-0812">Transmembrane</keyword>
<evidence type="ECO:0000259" key="11">
    <source>
        <dbReference type="Pfam" id="PF00593"/>
    </source>
</evidence>
<dbReference type="InterPro" id="IPR000531">
    <property type="entry name" value="Beta-barrel_TonB"/>
</dbReference>
<keyword evidence="2 8" id="KW-0813">Transport</keyword>
<reference evidence="13 14" key="1">
    <citation type="submission" date="2020-10" db="EMBL/GenBank/DDBJ databases">
        <title>Phylogeny of dyella-like bacteria.</title>
        <authorList>
            <person name="Fu J."/>
        </authorList>
    </citation>
    <scope>NUCLEOTIDE SEQUENCE [LARGE SCALE GENOMIC DNA]</scope>
    <source>
        <strain evidence="13 14">JP1</strain>
    </source>
</reference>
<evidence type="ECO:0000256" key="5">
    <source>
        <dbReference type="ARBA" id="ARBA00023077"/>
    </source>
</evidence>
<organism evidence="13 14">
    <name type="scientific">Dyella jejuensis</name>
    <dbReference type="NCBI Taxonomy" id="1432009"/>
    <lineage>
        <taxon>Bacteria</taxon>
        <taxon>Pseudomonadati</taxon>
        <taxon>Pseudomonadota</taxon>
        <taxon>Gammaproteobacteria</taxon>
        <taxon>Lysobacterales</taxon>
        <taxon>Rhodanobacteraceae</taxon>
        <taxon>Dyella</taxon>
    </lineage>
</organism>
<dbReference type="Gene3D" id="2.170.130.10">
    <property type="entry name" value="TonB-dependent receptor, plug domain"/>
    <property type="match status" value="1"/>
</dbReference>
<dbReference type="InterPro" id="IPR012910">
    <property type="entry name" value="Plug_dom"/>
</dbReference>
<keyword evidence="3 8" id="KW-1134">Transmembrane beta strand</keyword>
<evidence type="ECO:0000256" key="2">
    <source>
        <dbReference type="ARBA" id="ARBA00022448"/>
    </source>
</evidence>
<comment type="similarity">
    <text evidence="8 9">Belongs to the TonB-dependent receptor family.</text>
</comment>
<feature type="signal peptide" evidence="10">
    <location>
        <begin position="1"/>
        <end position="29"/>
    </location>
</feature>
<dbReference type="Pfam" id="PF07715">
    <property type="entry name" value="Plug"/>
    <property type="match status" value="1"/>
</dbReference>
<feature type="chain" id="PRO_5045223669" evidence="10">
    <location>
        <begin position="30"/>
        <end position="933"/>
    </location>
</feature>
<dbReference type="SUPFAM" id="SSF56935">
    <property type="entry name" value="Porins"/>
    <property type="match status" value="1"/>
</dbReference>
<dbReference type="InterPro" id="IPR037066">
    <property type="entry name" value="Plug_dom_sf"/>
</dbReference>
<evidence type="ECO:0000256" key="10">
    <source>
        <dbReference type="SAM" id="SignalP"/>
    </source>
</evidence>
<dbReference type="PROSITE" id="PS51257">
    <property type="entry name" value="PROKAR_LIPOPROTEIN"/>
    <property type="match status" value="1"/>
</dbReference>
<keyword evidence="7 8" id="KW-0998">Cell outer membrane</keyword>
<name>A0ABW8JJK0_9GAMM</name>
<keyword evidence="6 8" id="KW-0472">Membrane</keyword>
<evidence type="ECO:0000256" key="9">
    <source>
        <dbReference type="RuleBase" id="RU003357"/>
    </source>
</evidence>
<gene>
    <name evidence="13" type="ORF">ISP15_06470</name>
</gene>
<keyword evidence="13" id="KW-0675">Receptor</keyword>
<sequence length="933" mass="101609">MKTGKHGHQGYRVLALACAAALGCTSAFAQDNPTKEETGPTKKLATVTVTGSLIPQAQIETATPTTTITAAQMKANGFSTVADALQQSSFASGSTQGPQDTNSFTPGAQTLSMFGLPVGYVKYLIDGRPMGSFPSLYNGSETFNNLSSIPTEMVDHIDILPGGQSSLYGSDAIAGVVNIILKKKLDAPVIDARYGWTTGGGGVDKRLSFADSLQTGSLNIIAGLQLESTKPIWAYDRPLTSTVVQHGTTPPTASRDYLVYSATAESNGYYMLDPNQCSRVASQYGGTEGLRHRVNSGDFCGSFYSPGYSTLANDTRTAQGYTHATYDVNENMQLYGDFLYSYQQEKFTAGPATNWWGTSPSYGAFYDPNLDDFVNTQRAFAPEEVGGYNSIMSKTIENTYMLTLGAKGGIGSSNWDYDASLTHSDDKLIERSFARFKDPMEAYFAEHVLGPNLGQDPYGNGYDTYAPNYETFYTPISNTDFRSFTGYTDTRSKSWDNLLRAVVTNASLTQMPGGDAGIAFLVEAGNQGWDYSPDPRLLNGDIWGTSSVSGAGHRSRYAATTELRLPLLEQLTMDASVRYDAYNVANATVSKPTYNVALEYRPFDTLLLRAKYGSAFKAPSLSDEFQGESSSYSFAPDYYNCAKLGFSASQVGNCPTKYNNAQFITTQAGNPQLQPISAKVWSYGLVWSPVSRMSVTADILHWSIKNEIEPQDPVKLLQQESLCRLGQLEIQSPTCLAALNQIKRDALGNITSIFTPKVNVANELLDALVVGFNYGFSIGDGGNVALSASYSNTLKHTLQQYAGDPSIDLLRSPLYSTDFKTKANASITWNLNQWSATLYGSRLGSTPNYLSTLTNNYGTPGSGKLAPWMLYNTSVSYNPISNLTLSFLVNNLFNKMPPRDDSYPGYTSGPYNSGNYNVYGRTMYLEATYKFKR</sequence>
<keyword evidence="5 9" id="KW-0798">TonB box</keyword>
<comment type="caution">
    <text evidence="13">The sequence shown here is derived from an EMBL/GenBank/DDBJ whole genome shotgun (WGS) entry which is preliminary data.</text>
</comment>
<evidence type="ECO:0000256" key="4">
    <source>
        <dbReference type="ARBA" id="ARBA00022692"/>
    </source>
</evidence>
<feature type="domain" description="TonB-dependent receptor-like beta-barrel" evidence="11">
    <location>
        <begin position="459"/>
        <end position="892"/>
    </location>
</feature>
<evidence type="ECO:0000259" key="12">
    <source>
        <dbReference type="Pfam" id="PF07715"/>
    </source>
</evidence>
<dbReference type="PANTHER" id="PTHR47234">
    <property type="match status" value="1"/>
</dbReference>
<evidence type="ECO:0000256" key="3">
    <source>
        <dbReference type="ARBA" id="ARBA00022452"/>
    </source>
</evidence>
<dbReference type="InterPro" id="IPR036942">
    <property type="entry name" value="Beta-barrel_TonB_sf"/>
</dbReference>
<comment type="subcellular location">
    <subcellularLocation>
        <location evidence="1 8">Cell outer membrane</location>
        <topology evidence="1 8">Multi-pass membrane protein</topology>
    </subcellularLocation>
</comment>
<evidence type="ECO:0000256" key="7">
    <source>
        <dbReference type="ARBA" id="ARBA00023237"/>
    </source>
</evidence>
<protein>
    <submittedName>
        <fullName evidence="13">TonB-dependent receptor</fullName>
    </submittedName>
</protein>
<dbReference type="Proteomes" id="UP001620461">
    <property type="component" value="Unassembled WGS sequence"/>
</dbReference>
<dbReference type="InterPro" id="IPR039426">
    <property type="entry name" value="TonB-dep_rcpt-like"/>
</dbReference>
<proteinExistence type="inferred from homology"/>